<feature type="modified residue" description="N5-methylglutamine" evidence="4">
    <location>
        <position position="189"/>
    </location>
</feature>
<keyword evidence="4" id="KW-0963">Cytoplasm</keyword>
<name>A0ABU5L9I2_9RICK</name>
<dbReference type="PANTHER" id="PTHR43116">
    <property type="entry name" value="PEPTIDE CHAIN RELEASE FACTOR 2"/>
    <property type="match status" value="1"/>
</dbReference>
<dbReference type="InterPro" id="IPR004374">
    <property type="entry name" value="PrfB"/>
</dbReference>
<dbReference type="InterPro" id="IPR000352">
    <property type="entry name" value="Pep_chain_release_fac_I"/>
</dbReference>
<reference evidence="7 8" key="1">
    <citation type="submission" date="2023-02" db="EMBL/GenBank/DDBJ databases">
        <title>Host association and intracellularity evolved multiple times independently in the Rickettsiales.</title>
        <authorList>
            <person name="Castelli M."/>
            <person name="Nardi T."/>
            <person name="Gammuto L."/>
            <person name="Bellinzona G."/>
            <person name="Sabaneyeva E."/>
            <person name="Potekhin A."/>
            <person name="Serra V."/>
            <person name="Petroni G."/>
            <person name="Sassera D."/>
        </authorList>
    </citation>
    <scope>NUCLEOTIDE SEQUENCE [LARGE SCALE GENOMIC DNA]</scope>
    <source>
        <strain evidence="7 8">BOD18</strain>
    </source>
</reference>
<comment type="caution">
    <text evidence="7">The sequence shown here is derived from an EMBL/GenBank/DDBJ whole genome shotgun (WGS) entry which is preliminary data.</text>
</comment>
<dbReference type="Pfam" id="PF00472">
    <property type="entry name" value="RF-1"/>
    <property type="match status" value="1"/>
</dbReference>
<comment type="function">
    <text evidence="4">Peptide chain release factor 2 directs the termination of translation in response to the peptide chain termination codons UGA and UAA.</text>
</comment>
<protein>
    <recommendedName>
        <fullName evidence="4 5">Peptide chain release factor 2</fullName>
        <shortName evidence="4">RF-2</shortName>
    </recommendedName>
</protein>
<keyword evidence="8" id="KW-1185">Reference proteome</keyword>
<organism evidence="7 8">
    <name type="scientific">Candidatus Cyrtobacter comes</name>
    <dbReference type="NCBI Taxonomy" id="675776"/>
    <lineage>
        <taxon>Bacteria</taxon>
        <taxon>Pseudomonadati</taxon>
        <taxon>Pseudomonadota</taxon>
        <taxon>Alphaproteobacteria</taxon>
        <taxon>Rickettsiales</taxon>
        <taxon>Candidatus Midichloriaceae</taxon>
        <taxon>Candidatus Cyrtobacter</taxon>
    </lineage>
</organism>
<comment type="PTM">
    <text evidence="4">Methylated by PrmC. Methylation increases the termination efficiency of RF2.</text>
</comment>
<dbReference type="InterPro" id="IPR005139">
    <property type="entry name" value="PCRF"/>
</dbReference>
<sequence length="313" mass="35622">MEDSISYINSLSSDFTFYFELFKSLGDSDSDMLQEVEIWQNKILKELEQKKIESMFSDEVDYGDCFLDIHSGAGGTESNDWASMLLRMYLRWCEENIYKAELVSQLHGEEAGIKYATLKIHGVNAYGWLKNETGVHRLVRISPFNSAGKRHTSFASVYAYPVLDENITIKIENSDLRVDTYRSSGAGGQHVNTTDSAVRITHIPSGVVVQSQSSRSQHKNKEECMSMLRSKLYEREQEKKKQEFEKASSVKTEIGWGNQIRSYVLHPYRMVKDLRTSHQETNTDYVLDGGITGFMRSNIIKNMGTLSGGENLT</sequence>
<evidence type="ECO:0000313" key="7">
    <source>
        <dbReference type="EMBL" id="MDZ5762780.1"/>
    </source>
</evidence>
<evidence type="ECO:0000256" key="4">
    <source>
        <dbReference type="HAMAP-Rule" id="MF_00094"/>
    </source>
</evidence>
<dbReference type="Pfam" id="PF03462">
    <property type="entry name" value="PCRF"/>
    <property type="match status" value="1"/>
</dbReference>
<dbReference type="SUPFAM" id="SSF75620">
    <property type="entry name" value="Release factor"/>
    <property type="match status" value="1"/>
</dbReference>
<keyword evidence="3 4" id="KW-0648">Protein biosynthesis</keyword>
<dbReference type="PANTHER" id="PTHR43116:SF3">
    <property type="entry name" value="CLASS I PEPTIDE CHAIN RELEASE FACTOR"/>
    <property type="match status" value="1"/>
</dbReference>
<dbReference type="PROSITE" id="PS00745">
    <property type="entry name" value="RF_PROK_I"/>
    <property type="match status" value="1"/>
</dbReference>
<evidence type="ECO:0000256" key="3">
    <source>
        <dbReference type="ARBA" id="ARBA00022917"/>
    </source>
</evidence>
<dbReference type="EMBL" id="JARGYT010000111">
    <property type="protein sequence ID" value="MDZ5762780.1"/>
    <property type="molecule type" value="Genomic_DNA"/>
</dbReference>
<dbReference type="Gene3D" id="3.30.160.20">
    <property type="match status" value="1"/>
</dbReference>
<evidence type="ECO:0000256" key="5">
    <source>
        <dbReference type="NCBIfam" id="TIGR00020"/>
    </source>
</evidence>
<evidence type="ECO:0000313" key="8">
    <source>
        <dbReference type="Proteomes" id="UP001293791"/>
    </source>
</evidence>
<comment type="similarity">
    <text evidence="1 4">Belongs to the prokaryotic/mitochondrial release factor family.</text>
</comment>
<dbReference type="HAMAP" id="MF_00094">
    <property type="entry name" value="Rel_fac_2"/>
    <property type="match status" value="1"/>
</dbReference>
<proteinExistence type="inferred from homology"/>
<dbReference type="Proteomes" id="UP001293791">
    <property type="component" value="Unassembled WGS sequence"/>
</dbReference>
<dbReference type="NCBIfam" id="TIGR00020">
    <property type="entry name" value="prfB"/>
    <property type="match status" value="1"/>
</dbReference>
<evidence type="ECO:0000259" key="6">
    <source>
        <dbReference type="PROSITE" id="PS00745"/>
    </source>
</evidence>
<accession>A0ABU5L9I2</accession>
<evidence type="ECO:0000256" key="1">
    <source>
        <dbReference type="ARBA" id="ARBA00010835"/>
    </source>
</evidence>
<dbReference type="SMART" id="SM00937">
    <property type="entry name" value="PCRF"/>
    <property type="match status" value="1"/>
</dbReference>
<evidence type="ECO:0000256" key="2">
    <source>
        <dbReference type="ARBA" id="ARBA00022481"/>
    </source>
</evidence>
<dbReference type="InterPro" id="IPR045853">
    <property type="entry name" value="Pep_chain_release_fac_I_sf"/>
</dbReference>
<gene>
    <name evidence="4" type="primary">prfB</name>
    <name evidence="7" type="ORF">Cyrtocomes_01175</name>
</gene>
<feature type="domain" description="Prokaryotic-type class I peptide chain release factors" evidence="6">
    <location>
        <begin position="182"/>
        <end position="198"/>
    </location>
</feature>
<comment type="subcellular location">
    <subcellularLocation>
        <location evidence="4">Cytoplasm</location>
    </subcellularLocation>
</comment>
<dbReference type="Gene3D" id="3.30.70.1660">
    <property type="match status" value="1"/>
</dbReference>
<keyword evidence="2 4" id="KW-0488">Methylation</keyword>